<sequence>MLLVRRFTTHTFTTEAVSSQVTQATSQLTQATQATQAASQQVSKAPVFDRAQVAATVAQVVQRHGLSSDANAAFPSLSVKFKVINESLNECSQKPFANNLLAKVTTPSHLVSVLSRTEWAAPPSLLQQSYDQFSRIDTVEKLFEQLEKDGERPANLYFA</sequence>
<dbReference type="EMBL" id="MCGO01000056">
    <property type="protein sequence ID" value="ORY36284.1"/>
    <property type="molecule type" value="Genomic_DNA"/>
</dbReference>
<feature type="non-terminal residue" evidence="1">
    <location>
        <position position="159"/>
    </location>
</feature>
<dbReference type="Proteomes" id="UP000193642">
    <property type="component" value="Unassembled WGS sequence"/>
</dbReference>
<dbReference type="AlphaFoldDB" id="A0A1Y2BNF1"/>
<gene>
    <name evidence="1" type="ORF">BCR33DRAFT_722090</name>
</gene>
<dbReference type="OrthoDB" id="2156296at2759"/>
<accession>A0A1Y2BNF1</accession>
<name>A0A1Y2BNF1_9FUNG</name>
<proteinExistence type="predicted"/>
<reference evidence="1 2" key="1">
    <citation type="submission" date="2016-07" db="EMBL/GenBank/DDBJ databases">
        <title>Pervasive Adenine N6-methylation of Active Genes in Fungi.</title>
        <authorList>
            <consortium name="DOE Joint Genome Institute"/>
            <person name="Mondo S.J."/>
            <person name="Dannebaum R.O."/>
            <person name="Kuo R.C."/>
            <person name="Labutti K."/>
            <person name="Haridas S."/>
            <person name="Kuo A."/>
            <person name="Salamov A."/>
            <person name="Ahrendt S.R."/>
            <person name="Lipzen A."/>
            <person name="Sullivan W."/>
            <person name="Andreopoulos W.B."/>
            <person name="Clum A."/>
            <person name="Lindquist E."/>
            <person name="Daum C."/>
            <person name="Ramamoorthy G.K."/>
            <person name="Gryganskyi A."/>
            <person name="Culley D."/>
            <person name="Magnuson J.K."/>
            <person name="James T.Y."/>
            <person name="O'Malley M.A."/>
            <person name="Stajich J.E."/>
            <person name="Spatafora J.W."/>
            <person name="Visel A."/>
            <person name="Grigoriev I.V."/>
        </authorList>
    </citation>
    <scope>NUCLEOTIDE SEQUENCE [LARGE SCALE GENOMIC DNA]</scope>
    <source>
        <strain evidence="1 2">JEL800</strain>
    </source>
</reference>
<comment type="caution">
    <text evidence="1">The sequence shown here is derived from an EMBL/GenBank/DDBJ whole genome shotgun (WGS) entry which is preliminary data.</text>
</comment>
<keyword evidence="2" id="KW-1185">Reference proteome</keyword>
<organism evidence="1 2">
    <name type="scientific">Rhizoclosmatium globosum</name>
    <dbReference type="NCBI Taxonomy" id="329046"/>
    <lineage>
        <taxon>Eukaryota</taxon>
        <taxon>Fungi</taxon>
        <taxon>Fungi incertae sedis</taxon>
        <taxon>Chytridiomycota</taxon>
        <taxon>Chytridiomycota incertae sedis</taxon>
        <taxon>Chytridiomycetes</taxon>
        <taxon>Chytridiales</taxon>
        <taxon>Chytriomycetaceae</taxon>
        <taxon>Rhizoclosmatium</taxon>
    </lineage>
</organism>
<evidence type="ECO:0000313" key="2">
    <source>
        <dbReference type="Proteomes" id="UP000193642"/>
    </source>
</evidence>
<evidence type="ECO:0000313" key="1">
    <source>
        <dbReference type="EMBL" id="ORY36284.1"/>
    </source>
</evidence>
<protein>
    <submittedName>
        <fullName evidence="1">Uncharacterized protein</fullName>
    </submittedName>
</protein>